<name>A0A2N3ITV4_AERSO</name>
<dbReference type="Proteomes" id="UP000233526">
    <property type="component" value="Unassembled WGS sequence"/>
</dbReference>
<dbReference type="EMBL" id="LJZX01000047">
    <property type="protein sequence ID" value="PKQ75321.1"/>
    <property type="molecule type" value="Genomic_DNA"/>
</dbReference>
<feature type="compositionally biased region" description="Basic and acidic residues" evidence="1">
    <location>
        <begin position="121"/>
        <end position="138"/>
    </location>
</feature>
<evidence type="ECO:0000313" key="3">
    <source>
        <dbReference type="Proteomes" id="UP000233526"/>
    </source>
</evidence>
<feature type="region of interest" description="Disordered" evidence="1">
    <location>
        <begin position="121"/>
        <end position="146"/>
    </location>
</feature>
<sequence length="146" mass="16650">MIIGAARYQLVQPALGATRTSEYAEPQQKSIQLADDKVTLNSSRDDFAATYERPTLARKDPDRSLTQIAWDNLLAQRIGLSREKLDELEQKKKEIEHNSELSDEKKQQLLADLDKQKEELIKEAIERRQARGDEERQSNPDSGSLS</sequence>
<organism evidence="2 3">
    <name type="scientific">Aeromonas sobria</name>
    <dbReference type="NCBI Taxonomy" id="646"/>
    <lineage>
        <taxon>Bacteria</taxon>
        <taxon>Pseudomonadati</taxon>
        <taxon>Pseudomonadota</taxon>
        <taxon>Gammaproteobacteria</taxon>
        <taxon>Aeromonadales</taxon>
        <taxon>Aeromonadaceae</taxon>
        <taxon>Aeromonas</taxon>
    </lineage>
</organism>
<reference evidence="2 3" key="1">
    <citation type="journal article" date="2017" name="Front. Microbiol.">
        <title>Strong Genomic and Phenotypic Heterogeneity in the Aeromonas sobria Species Complex.</title>
        <authorList>
            <person name="Gauthier J."/>
            <person name="Vincent A.T."/>
            <person name="Charette S.J."/>
            <person name="Derome N."/>
        </authorList>
    </citation>
    <scope>NUCLEOTIDE SEQUENCE [LARGE SCALE GENOMIC DNA]</scope>
    <source>
        <strain evidence="2 3">JF2635</strain>
    </source>
</reference>
<gene>
    <name evidence="2" type="ORF">AOX56_19795</name>
</gene>
<accession>A0A2N3ITV4</accession>
<protein>
    <submittedName>
        <fullName evidence="2">Uncharacterized protein</fullName>
    </submittedName>
</protein>
<proteinExistence type="predicted"/>
<dbReference type="AlphaFoldDB" id="A0A2N3ITV4"/>
<comment type="caution">
    <text evidence="2">The sequence shown here is derived from an EMBL/GenBank/DDBJ whole genome shotgun (WGS) entry which is preliminary data.</text>
</comment>
<evidence type="ECO:0000313" key="2">
    <source>
        <dbReference type="EMBL" id="PKQ75321.1"/>
    </source>
</evidence>
<evidence type="ECO:0000256" key="1">
    <source>
        <dbReference type="SAM" id="MobiDB-lite"/>
    </source>
</evidence>
<dbReference type="RefSeq" id="WP_101319467.1">
    <property type="nucleotide sequence ID" value="NZ_CAWNSS010000047.1"/>
</dbReference>